<protein>
    <submittedName>
        <fullName evidence="7">TM2 domain-containing protein</fullName>
    </submittedName>
</protein>
<sequence length="97" mass="10927">METYGYNKGPSQNQNFSNTNYRSEKKLAAGLLGILAGLFGANKFYLGYINQGLIQIVLNICTCGIATVIPFIEGIVYLTMSDEHFDQTYIQNKKTWF</sequence>
<evidence type="ECO:0000313" key="8">
    <source>
        <dbReference type="Proteomes" id="UP000660070"/>
    </source>
</evidence>
<gene>
    <name evidence="7" type="ORF">IV494_07935</name>
</gene>
<dbReference type="Pfam" id="PF05154">
    <property type="entry name" value="TM2"/>
    <property type="match status" value="1"/>
</dbReference>
<evidence type="ECO:0000256" key="2">
    <source>
        <dbReference type="ARBA" id="ARBA00022692"/>
    </source>
</evidence>
<keyword evidence="3 5" id="KW-1133">Transmembrane helix</keyword>
<organism evidence="7 8">
    <name type="scientific">Kaistella gelatinilytica</name>
    <dbReference type="NCBI Taxonomy" id="2787636"/>
    <lineage>
        <taxon>Bacteria</taxon>
        <taxon>Pseudomonadati</taxon>
        <taxon>Bacteroidota</taxon>
        <taxon>Flavobacteriia</taxon>
        <taxon>Flavobacteriales</taxon>
        <taxon>Weeksellaceae</taxon>
        <taxon>Chryseobacterium group</taxon>
        <taxon>Kaistella</taxon>
    </lineage>
</organism>
<evidence type="ECO:0000256" key="1">
    <source>
        <dbReference type="ARBA" id="ARBA00004141"/>
    </source>
</evidence>
<accession>A0ABS0FBR1</accession>
<dbReference type="EMBL" id="JADPVI010000002">
    <property type="protein sequence ID" value="MBF8457111.1"/>
    <property type="molecule type" value="Genomic_DNA"/>
</dbReference>
<keyword evidence="8" id="KW-1185">Reference proteome</keyword>
<comment type="subcellular location">
    <subcellularLocation>
        <location evidence="1">Membrane</location>
        <topology evidence="1">Multi-pass membrane protein</topology>
    </subcellularLocation>
</comment>
<evidence type="ECO:0000259" key="6">
    <source>
        <dbReference type="Pfam" id="PF05154"/>
    </source>
</evidence>
<keyword evidence="2 5" id="KW-0812">Transmembrane</keyword>
<feature type="transmembrane region" description="Helical" evidence="5">
    <location>
        <begin position="52"/>
        <end position="72"/>
    </location>
</feature>
<evidence type="ECO:0000256" key="3">
    <source>
        <dbReference type="ARBA" id="ARBA00022989"/>
    </source>
</evidence>
<name>A0ABS0FBR1_9FLAO</name>
<dbReference type="Proteomes" id="UP000660070">
    <property type="component" value="Unassembled WGS sequence"/>
</dbReference>
<feature type="transmembrane region" description="Helical" evidence="5">
    <location>
        <begin position="27"/>
        <end position="46"/>
    </location>
</feature>
<comment type="caution">
    <text evidence="7">The sequence shown here is derived from an EMBL/GenBank/DDBJ whole genome shotgun (WGS) entry which is preliminary data.</text>
</comment>
<keyword evidence="4 5" id="KW-0472">Membrane</keyword>
<evidence type="ECO:0000313" key="7">
    <source>
        <dbReference type="EMBL" id="MBF8457111.1"/>
    </source>
</evidence>
<dbReference type="RefSeq" id="WP_196079631.1">
    <property type="nucleotide sequence ID" value="NZ_JADPVI010000002.1"/>
</dbReference>
<evidence type="ECO:0000256" key="4">
    <source>
        <dbReference type="ARBA" id="ARBA00023136"/>
    </source>
</evidence>
<reference evidence="7 8" key="1">
    <citation type="submission" date="2020-11" db="EMBL/GenBank/DDBJ databases">
        <title>Kaistella gelatinilytica sp. nov., a flavobacterium isolated from Antarctic Soil.</title>
        <authorList>
            <person name="Li J."/>
        </authorList>
    </citation>
    <scope>NUCLEOTIDE SEQUENCE [LARGE SCALE GENOMIC DNA]</scope>
    <source>
        <strain evidence="7 8">G5-32</strain>
    </source>
</reference>
<dbReference type="InterPro" id="IPR007829">
    <property type="entry name" value="TM2"/>
</dbReference>
<feature type="domain" description="TM2" evidence="6">
    <location>
        <begin position="24"/>
        <end position="75"/>
    </location>
</feature>
<evidence type="ECO:0000256" key="5">
    <source>
        <dbReference type="SAM" id="Phobius"/>
    </source>
</evidence>
<proteinExistence type="predicted"/>